<dbReference type="OrthoDB" id="940265at2"/>
<evidence type="ECO:0000256" key="3">
    <source>
        <dbReference type="ARBA" id="ARBA00022989"/>
    </source>
</evidence>
<dbReference type="EMBL" id="QEKI01000010">
    <property type="protein sequence ID" value="PVY39695.1"/>
    <property type="molecule type" value="Genomic_DNA"/>
</dbReference>
<reference evidence="6 7" key="1">
    <citation type="submission" date="2018-04" db="EMBL/GenBank/DDBJ databases">
        <title>Genomic Encyclopedia of Type Strains, Phase IV (KMG-IV): sequencing the most valuable type-strain genomes for metagenomic binning, comparative biology and taxonomic classification.</title>
        <authorList>
            <person name="Goeker M."/>
        </authorList>
    </citation>
    <scope>NUCLEOTIDE SEQUENCE [LARGE SCALE GENOMIC DNA]</scope>
    <source>
        <strain evidence="6 7">DSM 100231</strain>
    </source>
</reference>
<evidence type="ECO:0000256" key="5">
    <source>
        <dbReference type="SAM" id="Phobius"/>
    </source>
</evidence>
<feature type="transmembrane region" description="Helical" evidence="5">
    <location>
        <begin position="76"/>
        <end position="94"/>
    </location>
</feature>
<dbReference type="AlphaFoldDB" id="A0A2U1ATE0"/>
<sequence length="255" mass="28084">MLQNKDILLLLIRLFLGYTFFSAGICKLTGGNFGQLIGPPWLEAQLAEYGLGLFAKVVAVSQVLCGTLLLSQRFSLLGAIMLVPMNVAILAVTVSQQWVGTPYVNSVILMLNLTLLLLERDKFRFLWQADRSYQISPSVTDQIGQNLYSWLGIGLCLLTLLVAPFNSFLTHTFALPAFAAFAVTLLRNEQLSKLDRLLLALPFVAMTMVTLGIRISHVFWGLGGVLLLEALLLIIRLYLSSRQQREPAEAAALAG</sequence>
<feature type="transmembrane region" description="Helical" evidence="5">
    <location>
        <begin position="46"/>
        <end position="69"/>
    </location>
</feature>
<keyword evidence="7" id="KW-1185">Reference proteome</keyword>
<dbReference type="Proteomes" id="UP000245466">
    <property type="component" value="Unassembled WGS sequence"/>
</dbReference>
<dbReference type="Pfam" id="PF07681">
    <property type="entry name" value="DoxX"/>
    <property type="match status" value="1"/>
</dbReference>
<evidence type="ECO:0000256" key="2">
    <source>
        <dbReference type="ARBA" id="ARBA00022692"/>
    </source>
</evidence>
<keyword evidence="2 5" id="KW-0812">Transmembrane</keyword>
<feature type="transmembrane region" description="Helical" evidence="5">
    <location>
        <begin position="219"/>
        <end position="239"/>
    </location>
</feature>
<dbReference type="InterPro" id="IPR032808">
    <property type="entry name" value="DoxX"/>
</dbReference>
<comment type="subcellular location">
    <subcellularLocation>
        <location evidence="1">Membrane</location>
        <topology evidence="1">Multi-pass membrane protein</topology>
    </subcellularLocation>
</comment>
<evidence type="ECO:0000313" key="7">
    <source>
        <dbReference type="Proteomes" id="UP000245466"/>
    </source>
</evidence>
<evidence type="ECO:0000313" key="6">
    <source>
        <dbReference type="EMBL" id="PVY39695.1"/>
    </source>
</evidence>
<accession>A0A2U1ATE0</accession>
<gene>
    <name evidence="6" type="ORF">C8E01_11084</name>
</gene>
<feature type="transmembrane region" description="Helical" evidence="5">
    <location>
        <begin position="147"/>
        <end position="163"/>
    </location>
</feature>
<protein>
    <submittedName>
        <fullName evidence="6">DoxX-like protein</fullName>
    </submittedName>
</protein>
<dbReference type="RefSeq" id="WP_116544216.1">
    <property type="nucleotide sequence ID" value="NZ_QEKI01000010.1"/>
</dbReference>
<evidence type="ECO:0000256" key="4">
    <source>
        <dbReference type="ARBA" id="ARBA00023136"/>
    </source>
</evidence>
<comment type="caution">
    <text evidence="6">The sequence shown here is derived from an EMBL/GenBank/DDBJ whole genome shotgun (WGS) entry which is preliminary data.</text>
</comment>
<evidence type="ECO:0000256" key="1">
    <source>
        <dbReference type="ARBA" id="ARBA00004141"/>
    </source>
</evidence>
<feature type="transmembrane region" description="Helical" evidence="5">
    <location>
        <begin position="197"/>
        <end position="213"/>
    </location>
</feature>
<name>A0A2U1ATE0_9BACT</name>
<keyword evidence="3 5" id="KW-1133">Transmembrane helix</keyword>
<feature type="transmembrane region" description="Helical" evidence="5">
    <location>
        <begin position="169"/>
        <end position="185"/>
    </location>
</feature>
<organism evidence="6 7">
    <name type="scientific">Pontibacter virosus</name>
    <dbReference type="NCBI Taxonomy" id="1765052"/>
    <lineage>
        <taxon>Bacteria</taxon>
        <taxon>Pseudomonadati</taxon>
        <taxon>Bacteroidota</taxon>
        <taxon>Cytophagia</taxon>
        <taxon>Cytophagales</taxon>
        <taxon>Hymenobacteraceae</taxon>
        <taxon>Pontibacter</taxon>
    </lineage>
</organism>
<dbReference type="GO" id="GO:0016020">
    <property type="term" value="C:membrane"/>
    <property type="evidence" value="ECO:0007669"/>
    <property type="project" value="UniProtKB-SubCell"/>
</dbReference>
<proteinExistence type="predicted"/>
<keyword evidence="4 5" id="KW-0472">Membrane</keyword>
<feature type="transmembrane region" description="Helical" evidence="5">
    <location>
        <begin position="100"/>
        <end position="118"/>
    </location>
</feature>